<keyword evidence="1" id="KW-0732">Signal</keyword>
<dbReference type="Pfam" id="PF11064">
    <property type="entry name" value="DUF2865"/>
    <property type="match status" value="1"/>
</dbReference>
<organism evidence="2 3">
    <name type="scientific">Methylobrevis albus</name>
    <dbReference type="NCBI Taxonomy" id="2793297"/>
    <lineage>
        <taxon>Bacteria</taxon>
        <taxon>Pseudomonadati</taxon>
        <taxon>Pseudomonadota</taxon>
        <taxon>Alphaproteobacteria</taxon>
        <taxon>Hyphomicrobiales</taxon>
        <taxon>Pleomorphomonadaceae</taxon>
        <taxon>Methylobrevis</taxon>
    </lineage>
</organism>
<name>A0A931I2F2_9HYPH</name>
<comment type="caution">
    <text evidence="2">The sequence shown here is derived from an EMBL/GenBank/DDBJ whole genome shotgun (WGS) entry which is preliminary data.</text>
</comment>
<keyword evidence="3" id="KW-1185">Reference proteome</keyword>
<reference evidence="2" key="1">
    <citation type="submission" date="2020-12" db="EMBL/GenBank/DDBJ databases">
        <title>Methylobrevis albus sp. nov., isolated from fresh water lack sediment.</title>
        <authorList>
            <person name="Zou Q."/>
        </authorList>
    </citation>
    <scope>NUCLEOTIDE SEQUENCE</scope>
    <source>
        <strain evidence="2">L22</strain>
    </source>
</reference>
<sequence>MVTRRFHLARVAVLVAMTLAEIAVSGPVVAAPRCADLVQVETAILRQQAALAGTNRQIRRGGCLGGLFAGAPHPQCGDLESAAASMQANLVTLDARKRRAEAACGVQAAMHAPPARQPAADRNVGLDAGVGSAGFGAGSYRTLCVRACDGYYFPISERAGRGRFAKDENQCRATCPRADVGLFVHRAGGDSADAVSLDGRRYRDLPTAFAYRKAFNPACGCDAQGTATGGPFVPAPGLSAMPVAAPPALVDVTAAAPATDPSDDALFATRRLDLDLGPLPAPEAAAPAAPAADAEALNRPVRIVGPTYLPAR</sequence>
<feature type="signal peptide" evidence="1">
    <location>
        <begin position="1"/>
        <end position="30"/>
    </location>
</feature>
<feature type="chain" id="PRO_5037759761" evidence="1">
    <location>
        <begin position="31"/>
        <end position="312"/>
    </location>
</feature>
<protein>
    <submittedName>
        <fullName evidence="2">DUF2865 domain-containing protein</fullName>
    </submittedName>
</protein>
<dbReference type="Proteomes" id="UP000631694">
    <property type="component" value="Unassembled WGS sequence"/>
</dbReference>
<gene>
    <name evidence="2" type="ORF">I5731_14280</name>
</gene>
<evidence type="ECO:0000313" key="2">
    <source>
        <dbReference type="EMBL" id="MBH0238997.1"/>
    </source>
</evidence>
<evidence type="ECO:0000313" key="3">
    <source>
        <dbReference type="Proteomes" id="UP000631694"/>
    </source>
</evidence>
<proteinExistence type="predicted"/>
<evidence type="ECO:0000256" key="1">
    <source>
        <dbReference type="SAM" id="SignalP"/>
    </source>
</evidence>
<dbReference type="AlphaFoldDB" id="A0A931I2F2"/>
<dbReference type="InterPro" id="IPR021293">
    <property type="entry name" value="DUF2865"/>
</dbReference>
<accession>A0A931I2F2</accession>
<dbReference type="EMBL" id="JADZLT010000052">
    <property type="protein sequence ID" value="MBH0238997.1"/>
    <property type="molecule type" value="Genomic_DNA"/>
</dbReference>
<dbReference type="RefSeq" id="WP_197312077.1">
    <property type="nucleotide sequence ID" value="NZ_JADZLT010000052.1"/>
</dbReference>